<gene>
    <name evidence="2" type="ORF">EKO27_g11328</name>
</gene>
<organism evidence="2 3">
    <name type="scientific">Xylaria grammica</name>
    <dbReference type="NCBI Taxonomy" id="363999"/>
    <lineage>
        <taxon>Eukaryota</taxon>
        <taxon>Fungi</taxon>
        <taxon>Dikarya</taxon>
        <taxon>Ascomycota</taxon>
        <taxon>Pezizomycotina</taxon>
        <taxon>Sordariomycetes</taxon>
        <taxon>Xylariomycetidae</taxon>
        <taxon>Xylariales</taxon>
        <taxon>Xylariaceae</taxon>
        <taxon>Xylaria</taxon>
    </lineage>
</organism>
<feature type="region of interest" description="Disordered" evidence="1">
    <location>
        <begin position="1"/>
        <end position="67"/>
    </location>
</feature>
<proteinExistence type="predicted"/>
<name>A0A439CNR0_9PEZI</name>
<dbReference type="AlphaFoldDB" id="A0A439CNR0"/>
<evidence type="ECO:0000256" key="1">
    <source>
        <dbReference type="SAM" id="MobiDB-lite"/>
    </source>
</evidence>
<accession>A0A439CNR0</accession>
<sequence length="67" mass="7432">MPGQSSTTFSSMSSKTPTKPATGEYRDSSSTYSYDPKKDAAQQQKDKDDEAKRLMQSAYKNSVRMGL</sequence>
<dbReference type="Proteomes" id="UP000286045">
    <property type="component" value="Unassembled WGS sequence"/>
</dbReference>
<protein>
    <submittedName>
        <fullName evidence="2">Uncharacterized protein</fullName>
    </submittedName>
</protein>
<evidence type="ECO:0000313" key="2">
    <source>
        <dbReference type="EMBL" id="RWA03776.1"/>
    </source>
</evidence>
<reference evidence="2 3" key="1">
    <citation type="submission" date="2018-12" db="EMBL/GenBank/DDBJ databases">
        <title>Draft genome sequence of Xylaria grammica IHI A82.</title>
        <authorList>
            <person name="Buettner E."/>
            <person name="Kellner H."/>
        </authorList>
    </citation>
    <scope>NUCLEOTIDE SEQUENCE [LARGE SCALE GENOMIC DNA]</scope>
    <source>
        <strain evidence="2 3">IHI A82</strain>
    </source>
</reference>
<feature type="compositionally biased region" description="Low complexity" evidence="1">
    <location>
        <begin position="1"/>
        <end position="22"/>
    </location>
</feature>
<comment type="caution">
    <text evidence="2">The sequence shown here is derived from an EMBL/GenBank/DDBJ whole genome shotgun (WGS) entry which is preliminary data.</text>
</comment>
<keyword evidence="3" id="KW-1185">Reference proteome</keyword>
<evidence type="ECO:0000313" key="3">
    <source>
        <dbReference type="Proteomes" id="UP000286045"/>
    </source>
</evidence>
<feature type="compositionally biased region" description="Basic and acidic residues" evidence="1">
    <location>
        <begin position="35"/>
        <end position="53"/>
    </location>
</feature>
<dbReference type="EMBL" id="RYZI01000703">
    <property type="protein sequence ID" value="RWA03776.1"/>
    <property type="molecule type" value="Genomic_DNA"/>
</dbReference>